<name>A0A917SS42_9RHOB</name>
<dbReference type="PANTHER" id="PTHR10772">
    <property type="entry name" value="10 KDA HEAT SHOCK PROTEIN"/>
    <property type="match status" value="1"/>
</dbReference>
<evidence type="ECO:0000256" key="4">
    <source>
        <dbReference type="RuleBase" id="RU000535"/>
    </source>
</evidence>
<dbReference type="GO" id="GO:0051087">
    <property type="term" value="F:protein-folding chaperone binding"/>
    <property type="evidence" value="ECO:0007669"/>
    <property type="project" value="TreeGrafter"/>
</dbReference>
<dbReference type="SMART" id="SM00883">
    <property type="entry name" value="Cpn10"/>
    <property type="match status" value="1"/>
</dbReference>
<dbReference type="PROSITE" id="PS00681">
    <property type="entry name" value="CHAPERONINS_CPN10"/>
    <property type="match status" value="1"/>
</dbReference>
<dbReference type="NCBIfam" id="NF001529">
    <property type="entry name" value="PRK00364.1-5"/>
    <property type="match status" value="1"/>
</dbReference>
<dbReference type="Pfam" id="PF00166">
    <property type="entry name" value="Cpn10"/>
    <property type="match status" value="1"/>
</dbReference>
<dbReference type="FunFam" id="2.30.33.40:FF:000001">
    <property type="entry name" value="10 kDa chaperonin"/>
    <property type="match status" value="1"/>
</dbReference>
<dbReference type="PANTHER" id="PTHR10772:SF58">
    <property type="entry name" value="CO-CHAPERONIN GROES"/>
    <property type="match status" value="1"/>
</dbReference>
<dbReference type="GO" id="GO:0051082">
    <property type="term" value="F:unfolded protein binding"/>
    <property type="evidence" value="ECO:0007669"/>
    <property type="project" value="TreeGrafter"/>
</dbReference>
<dbReference type="InterPro" id="IPR011032">
    <property type="entry name" value="GroES-like_sf"/>
</dbReference>
<accession>A0A917SS42</accession>
<comment type="subcellular location">
    <subcellularLocation>
        <location evidence="3">Cytoplasm</location>
    </subcellularLocation>
</comment>
<dbReference type="InterPro" id="IPR020818">
    <property type="entry name" value="Chaperonin_GroES"/>
</dbReference>
<dbReference type="NCBIfam" id="NF001533">
    <property type="entry name" value="PRK00364.2-4"/>
    <property type="match status" value="1"/>
</dbReference>
<dbReference type="EMBL" id="BMLF01000001">
    <property type="protein sequence ID" value="GGL94928.1"/>
    <property type="molecule type" value="Genomic_DNA"/>
</dbReference>
<dbReference type="NCBIfam" id="NF001534">
    <property type="entry name" value="PRK00364.2-5"/>
    <property type="match status" value="1"/>
</dbReference>
<dbReference type="GO" id="GO:0005737">
    <property type="term" value="C:cytoplasm"/>
    <property type="evidence" value="ECO:0007669"/>
    <property type="project" value="UniProtKB-SubCell"/>
</dbReference>
<keyword evidence="3" id="KW-0963">Cytoplasm</keyword>
<dbReference type="InterPro" id="IPR018369">
    <property type="entry name" value="Chaprnonin_Cpn10_CS"/>
</dbReference>
<comment type="function">
    <text evidence="3 4">Together with the chaperonin GroEL, plays an essential role in assisting protein folding. The GroEL-GroES system forms a nano-cage that allows encapsulation of the non-native substrate proteins and provides a physical environment optimized to promote and accelerate protein folding. GroES binds to the apical surface of the GroEL ring, thereby capping the opening of the GroEL channel.</text>
</comment>
<evidence type="ECO:0000256" key="3">
    <source>
        <dbReference type="HAMAP-Rule" id="MF_00580"/>
    </source>
</evidence>
<dbReference type="PRINTS" id="PR00297">
    <property type="entry name" value="CHAPERONIN10"/>
</dbReference>
<dbReference type="NCBIfam" id="NF001527">
    <property type="entry name" value="PRK00364.1-2"/>
    <property type="match status" value="1"/>
</dbReference>
<dbReference type="RefSeq" id="WP_028286435.1">
    <property type="nucleotide sequence ID" value="NZ_BMLF01000001.1"/>
</dbReference>
<comment type="caution">
    <text evidence="5">The sequence shown here is derived from an EMBL/GenBank/DDBJ whole genome shotgun (WGS) entry which is preliminary data.</text>
</comment>
<evidence type="ECO:0000313" key="5">
    <source>
        <dbReference type="EMBL" id="GGL94928.1"/>
    </source>
</evidence>
<dbReference type="AlphaFoldDB" id="A0A917SS42"/>
<sequence length="97" mass="10391">MAFKPLHDRVLVRRVESEEKTKGGLIIPDSAKEKPAEGEVVSVGAGARKDNGELIEMAVKAGDRILFGKWSGTEVTIDGEELLIMKESDILGITAAA</sequence>
<organism evidence="5 6">
    <name type="scientific">Pseudooceanicola nanhaiensis</name>
    <dbReference type="NCBI Taxonomy" id="375761"/>
    <lineage>
        <taxon>Bacteria</taxon>
        <taxon>Pseudomonadati</taxon>
        <taxon>Pseudomonadota</taxon>
        <taxon>Alphaproteobacteria</taxon>
        <taxon>Rhodobacterales</taxon>
        <taxon>Paracoccaceae</taxon>
        <taxon>Pseudooceanicola</taxon>
    </lineage>
</organism>
<dbReference type="SUPFAM" id="SSF50129">
    <property type="entry name" value="GroES-like"/>
    <property type="match status" value="1"/>
</dbReference>
<proteinExistence type="inferred from homology"/>
<dbReference type="Proteomes" id="UP000649829">
    <property type="component" value="Unassembled WGS sequence"/>
</dbReference>
<dbReference type="GO" id="GO:0046872">
    <property type="term" value="F:metal ion binding"/>
    <property type="evidence" value="ECO:0007669"/>
    <property type="project" value="TreeGrafter"/>
</dbReference>
<dbReference type="Gene3D" id="2.30.33.40">
    <property type="entry name" value="GroES chaperonin"/>
    <property type="match status" value="1"/>
</dbReference>
<keyword evidence="2 3" id="KW-0143">Chaperone</keyword>
<dbReference type="InterPro" id="IPR037124">
    <property type="entry name" value="Chaperonin_GroES_sf"/>
</dbReference>
<evidence type="ECO:0000256" key="2">
    <source>
        <dbReference type="ARBA" id="ARBA00023186"/>
    </source>
</evidence>
<protein>
    <recommendedName>
        <fullName evidence="3">Co-chaperonin GroES</fullName>
    </recommendedName>
    <alternativeName>
        <fullName evidence="3">10 kDa chaperonin</fullName>
    </alternativeName>
    <alternativeName>
        <fullName evidence="3">Chaperonin-10</fullName>
        <shortName evidence="3">Cpn10</shortName>
    </alternativeName>
</protein>
<reference evidence="5" key="1">
    <citation type="journal article" date="2014" name="Int. J. Syst. Evol. Microbiol.">
        <title>Complete genome sequence of Corynebacterium casei LMG S-19264T (=DSM 44701T), isolated from a smear-ripened cheese.</title>
        <authorList>
            <consortium name="US DOE Joint Genome Institute (JGI-PGF)"/>
            <person name="Walter F."/>
            <person name="Albersmeier A."/>
            <person name="Kalinowski J."/>
            <person name="Ruckert C."/>
        </authorList>
    </citation>
    <scope>NUCLEOTIDE SEQUENCE</scope>
    <source>
        <strain evidence="5">CGMCC 1.6293</strain>
    </source>
</reference>
<evidence type="ECO:0000256" key="1">
    <source>
        <dbReference type="ARBA" id="ARBA00006975"/>
    </source>
</evidence>
<gene>
    <name evidence="3 5" type="primary">groS</name>
    <name evidence="3" type="synonym">groES</name>
    <name evidence="5" type="ORF">GCM10011534_16380</name>
</gene>
<dbReference type="HAMAP" id="MF_00580">
    <property type="entry name" value="CH10"/>
    <property type="match status" value="1"/>
</dbReference>
<comment type="similarity">
    <text evidence="1 3 4">Belongs to the GroES chaperonin family.</text>
</comment>
<reference evidence="5" key="2">
    <citation type="submission" date="2020-09" db="EMBL/GenBank/DDBJ databases">
        <authorList>
            <person name="Sun Q."/>
            <person name="Zhou Y."/>
        </authorList>
    </citation>
    <scope>NUCLEOTIDE SEQUENCE</scope>
    <source>
        <strain evidence="5">CGMCC 1.6293</strain>
    </source>
</reference>
<evidence type="ECO:0000313" key="6">
    <source>
        <dbReference type="Proteomes" id="UP000649829"/>
    </source>
</evidence>
<dbReference type="GO" id="GO:0005524">
    <property type="term" value="F:ATP binding"/>
    <property type="evidence" value="ECO:0007669"/>
    <property type="project" value="InterPro"/>
</dbReference>
<comment type="subunit">
    <text evidence="3">Heptamer of 7 subunits arranged in a ring. Interacts with the chaperonin GroEL.</text>
</comment>
<keyword evidence="6" id="KW-1185">Reference proteome</keyword>
<dbReference type="NCBIfam" id="NF001531">
    <property type="entry name" value="PRK00364.2-2"/>
    <property type="match status" value="1"/>
</dbReference>
<dbReference type="GO" id="GO:0044183">
    <property type="term" value="F:protein folding chaperone"/>
    <property type="evidence" value="ECO:0007669"/>
    <property type="project" value="InterPro"/>
</dbReference>
<dbReference type="CDD" id="cd00320">
    <property type="entry name" value="cpn10"/>
    <property type="match status" value="1"/>
</dbReference>